<dbReference type="Pfam" id="PF08889">
    <property type="entry name" value="WbqC"/>
    <property type="match status" value="1"/>
</dbReference>
<comment type="caution">
    <text evidence="1">The sequence shown here is derived from an EMBL/GenBank/DDBJ whole genome shotgun (WGS) entry which is preliminary data.</text>
</comment>
<dbReference type="InterPro" id="IPR014985">
    <property type="entry name" value="WbqC"/>
</dbReference>
<organism evidence="1 2">
    <name type="scientific">Spongiactinospora gelatinilytica</name>
    <dbReference type="NCBI Taxonomy" id="2666298"/>
    <lineage>
        <taxon>Bacteria</taxon>
        <taxon>Bacillati</taxon>
        <taxon>Actinomycetota</taxon>
        <taxon>Actinomycetes</taxon>
        <taxon>Streptosporangiales</taxon>
        <taxon>Streptosporangiaceae</taxon>
        <taxon>Spongiactinospora</taxon>
    </lineage>
</organism>
<evidence type="ECO:0000313" key="2">
    <source>
        <dbReference type="Proteomes" id="UP000248544"/>
    </source>
</evidence>
<evidence type="ECO:0008006" key="3">
    <source>
        <dbReference type="Google" id="ProtNLM"/>
    </source>
</evidence>
<name>A0A2W2G9M0_9ACTN</name>
<evidence type="ECO:0000313" key="1">
    <source>
        <dbReference type="EMBL" id="PZG45051.1"/>
    </source>
</evidence>
<sequence length="227" mass="25029">MTRPEVLVAHQPAYLPWPGYLSRLLDVDTLVLLDHVQFAERGRQHRNLIRGSGGVPQRLTVPVLHRFGQRICDVRVAGTAWAAAHWRALTCAYGRAAYFADYPLRAVYERQWERLTEVNQAVLDVLLDGFGIKVHCVRSSSIAPEGSGTRMLADLARHLGRNVLRVGTGAMRYLNHAVLAEAGITVEVATYDPPDSLAVSAVDLLMRHGPAARTILERHGQVTAVTA</sequence>
<keyword evidence="2" id="KW-1185">Reference proteome</keyword>
<proteinExistence type="predicted"/>
<dbReference type="RefSeq" id="WP_111168287.1">
    <property type="nucleotide sequence ID" value="NZ_POUA01000112.1"/>
</dbReference>
<accession>A0A2W2G9M0</accession>
<dbReference type="Proteomes" id="UP000248544">
    <property type="component" value="Unassembled WGS sequence"/>
</dbReference>
<dbReference type="AlphaFoldDB" id="A0A2W2G9M0"/>
<dbReference type="EMBL" id="POUA01000112">
    <property type="protein sequence ID" value="PZG45051.1"/>
    <property type="molecule type" value="Genomic_DNA"/>
</dbReference>
<protein>
    <recommendedName>
        <fullName evidence="3">WbqC-like protein</fullName>
    </recommendedName>
</protein>
<gene>
    <name evidence="1" type="ORF">C1I98_16160</name>
</gene>
<reference evidence="1 2" key="1">
    <citation type="submission" date="2018-01" db="EMBL/GenBank/DDBJ databases">
        <title>Draft genome sequence of Sphaerisporangium sp. 7K107.</title>
        <authorList>
            <person name="Sahin N."/>
            <person name="Saygin H."/>
            <person name="Ay H."/>
        </authorList>
    </citation>
    <scope>NUCLEOTIDE SEQUENCE [LARGE SCALE GENOMIC DNA]</scope>
    <source>
        <strain evidence="1 2">7K107</strain>
    </source>
</reference>